<dbReference type="InterPro" id="IPR036388">
    <property type="entry name" value="WH-like_DNA-bd_sf"/>
</dbReference>
<dbReference type="PANTHER" id="PTHR43537">
    <property type="entry name" value="TRANSCRIPTIONAL REGULATOR, GNTR FAMILY"/>
    <property type="match status" value="1"/>
</dbReference>
<keyword evidence="1" id="KW-0805">Transcription regulation</keyword>
<accession>A0A4Y8RUK1</accession>
<dbReference type="Pfam" id="PF00392">
    <property type="entry name" value="GntR"/>
    <property type="match status" value="1"/>
</dbReference>
<protein>
    <submittedName>
        <fullName evidence="5">GntR family transcriptional regulator</fullName>
    </submittedName>
</protein>
<dbReference type="AlphaFoldDB" id="A0A4Y8RUK1"/>
<reference evidence="5 6" key="1">
    <citation type="submission" date="2019-03" db="EMBL/GenBank/DDBJ databases">
        <title>Jiella endophytica sp. nov., a novel endophytic bacterium isolated from root of Ficus microcarpa Linn. f.</title>
        <authorList>
            <person name="Tuo L."/>
        </authorList>
    </citation>
    <scope>NUCLEOTIDE SEQUENCE [LARGE SCALE GENOMIC DNA]</scope>
    <source>
        <strain evidence="5 6">CBS5Q-3</strain>
    </source>
</reference>
<dbReference type="RefSeq" id="WP_134759604.1">
    <property type="nucleotide sequence ID" value="NZ_SOZD01000001.1"/>
</dbReference>
<dbReference type="PROSITE" id="PS50949">
    <property type="entry name" value="HTH_GNTR"/>
    <property type="match status" value="1"/>
</dbReference>
<dbReference type="InterPro" id="IPR036390">
    <property type="entry name" value="WH_DNA-bd_sf"/>
</dbReference>
<dbReference type="SMART" id="SM00895">
    <property type="entry name" value="FCD"/>
    <property type="match status" value="1"/>
</dbReference>
<keyword evidence="3" id="KW-0804">Transcription</keyword>
<gene>
    <name evidence="5" type="ORF">E3C22_01650</name>
</gene>
<dbReference type="EMBL" id="SOZD01000001">
    <property type="protein sequence ID" value="TFF27211.1"/>
    <property type="molecule type" value="Genomic_DNA"/>
</dbReference>
<dbReference type="Pfam" id="PF07729">
    <property type="entry name" value="FCD"/>
    <property type="match status" value="1"/>
</dbReference>
<sequence>MAARQGDSRGEQAAKPAGQRAYLAIRAGILGGDFPPGGFIEEGQACDLTGVSRTPVREALTRLAAEGFVEIHPRRGAMVRPLLGSELRDLLEVRWMIESHAIRRICEDRRAIPGRLYAICETREAARPDDLLSNVEINTQFHHGIVETAGNSVLTKAYEGLHASLGRASMLSLQMKFGDSDLIDREHRELLDALSAHDADEALAILQRHLRPIPQLMAALPS</sequence>
<dbReference type="GO" id="GO:0003677">
    <property type="term" value="F:DNA binding"/>
    <property type="evidence" value="ECO:0007669"/>
    <property type="project" value="UniProtKB-KW"/>
</dbReference>
<evidence type="ECO:0000313" key="5">
    <source>
        <dbReference type="EMBL" id="TFF27211.1"/>
    </source>
</evidence>
<name>A0A4Y8RUK1_9HYPH</name>
<evidence type="ECO:0000313" key="6">
    <source>
        <dbReference type="Proteomes" id="UP000298179"/>
    </source>
</evidence>
<dbReference type="InterPro" id="IPR008920">
    <property type="entry name" value="TF_FadR/GntR_C"/>
</dbReference>
<evidence type="ECO:0000256" key="1">
    <source>
        <dbReference type="ARBA" id="ARBA00023015"/>
    </source>
</evidence>
<dbReference type="SUPFAM" id="SSF48008">
    <property type="entry name" value="GntR ligand-binding domain-like"/>
    <property type="match status" value="1"/>
</dbReference>
<keyword evidence="6" id="KW-1185">Reference proteome</keyword>
<organism evidence="5 6">
    <name type="scientific">Jiella endophytica</name>
    <dbReference type="NCBI Taxonomy" id="2558362"/>
    <lineage>
        <taxon>Bacteria</taxon>
        <taxon>Pseudomonadati</taxon>
        <taxon>Pseudomonadota</taxon>
        <taxon>Alphaproteobacteria</taxon>
        <taxon>Hyphomicrobiales</taxon>
        <taxon>Aurantimonadaceae</taxon>
        <taxon>Jiella</taxon>
    </lineage>
</organism>
<proteinExistence type="predicted"/>
<dbReference type="CDD" id="cd07377">
    <property type="entry name" value="WHTH_GntR"/>
    <property type="match status" value="1"/>
</dbReference>
<dbReference type="SMART" id="SM00345">
    <property type="entry name" value="HTH_GNTR"/>
    <property type="match status" value="1"/>
</dbReference>
<dbReference type="OrthoDB" id="9028214at2"/>
<dbReference type="Gene3D" id="1.10.10.10">
    <property type="entry name" value="Winged helix-like DNA-binding domain superfamily/Winged helix DNA-binding domain"/>
    <property type="match status" value="1"/>
</dbReference>
<evidence type="ECO:0000259" key="4">
    <source>
        <dbReference type="PROSITE" id="PS50949"/>
    </source>
</evidence>
<dbReference type="SUPFAM" id="SSF46785">
    <property type="entry name" value="Winged helix' DNA-binding domain"/>
    <property type="match status" value="1"/>
</dbReference>
<feature type="domain" description="HTH gntR-type" evidence="4">
    <location>
        <begin position="15"/>
        <end position="82"/>
    </location>
</feature>
<dbReference type="Gene3D" id="1.20.120.530">
    <property type="entry name" value="GntR ligand-binding domain-like"/>
    <property type="match status" value="1"/>
</dbReference>
<evidence type="ECO:0000256" key="2">
    <source>
        <dbReference type="ARBA" id="ARBA00023125"/>
    </source>
</evidence>
<evidence type="ECO:0000256" key="3">
    <source>
        <dbReference type="ARBA" id="ARBA00023163"/>
    </source>
</evidence>
<dbReference type="InterPro" id="IPR000524">
    <property type="entry name" value="Tscrpt_reg_HTH_GntR"/>
</dbReference>
<dbReference type="Proteomes" id="UP000298179">
    <property type="component" value="Unassembled WGS sequence"/>
</dbReference>
<dbReference type="PANTHER" id="PTHR43537:SF5">
    <property type="entry name" value="UXU OPERON TRANSCRIPTIONAL REGULATOR"/>
    <property type="match status" value="1"/>
</dbReference>
<dbReference type="GO" id="GO:0003700">
    <property type="term" value="F:DNA-binding transcription factor activity"/>
    <property type="evidence" value="ECO:0007669"/>
    <property type="project" value="InterPro"/>
</dbReference>
<keyword evidence="2" id="KW-0238">DNA-binding</keyword>
<dbReference type="InterPro" id="IPR011711">
    <property type="entry name" value="GntR_C"/>
</dbReference>
<comment type="caution">
    <text evidence="5">The sequence shown here is derived from an EMBL/GenBank/DDBJ whole genome shotgun (WGS) entry which is preliminary data.</text>
</comment>